<feature type="signal peptide" evidence="1">
    <location>
        <begin position="1"/>
        <end position="42"/>
    </location>
</feature>
<dbReference type="AlphaFoldDB" id="A0A7X2HMC0"/>
<dbReference type="Proteomes" id="UP000441032">
    <property type="component" value="Unassembled WGS sequence"/>
</dbReference>
<evidence type="ECO:0000313" key="3">
    <source>
        <dbReference type="Proteomes" id="UP000441032"/>
    </source>
</evidence>
<protein>
    <recommendedName>
        <fullName evidence="4">Lipoprotein</fullName>
    </recommendedName>
</protein>
<dbReference type="RefSeq" id="WP_081311335.1">
    <property type="nucleotide sequence ID" value="NZ_JACAWZ010000005.1"/>
</dbReference>
<sequence length="154" mass="15400">MARMARTIQPATRPRSLLSSAKPGLAVALGLCLLAACKSVPAIDPGKPPAMDSASANSQPPASVSAAHSVGDVIIGLNTPTTSSATVQGIVDAAGARATPRLAFAVVRPMSGGFWVVRASSGDASATLDGAVTALRSTPGIASADPDRVMKIQR</sequence>
<gene>
    <name evidence="2" type="ORF">GJQ57_10990</name>
</gene>
<comment type="caution">
    <text evidence="2">The sequence shown here is derived from an EMBL/GenBank/DDBJ whole genome shotgun (WGS) entry which is preliminary data.</text>
</comment>
<proteinExistence type="predicted"/>
<name>A0A7X2HMC0_RALPI</name>
<organism evidence="2 3">
    <name type="scientific">Ralstonia pickettii</name>
    <name type="common">Burkholderia pickettii</name>
    <dbReference type="NCBI Taxonomy" id="329"/>
    <lineage>
        <taxon>Bacteria</taxon>
        <taxon>Pseudomonadati</taxon>
        <taxon>Pseudomonadota</taxon>
        <taxon>Betaproteobacteria</taxon>
        <taxon>Burkholderiales</taxon>
        <taxon>Burkholderiaceae</taxon>
        <taxon>Ralstonia</taxon>
    </lineage>
</organism>
<reference evidence="2 3" key="1">
    <citation type="submission" date="2019-11" db="EMBL/GenBank/DDBJ databases">
        <title>Phenotypic characterization of an OXA-22 and OXA-60 co-producing Ralstonia pickettii clinical strain.</title>
        <authorList>
            <person name="He F."/>
        </authorList>
    </citation>
    <scope>NUCLEOTIDE SEQUENCE [LARGE SCALE GENOMIC DNA]</scope>
    <source>
        <strain evidence="2 3">PSLESD1</strain>
    </source>
</reference>
<evidence type="ECO:0000256" key="1">
    <source>
        <dbReference type="SAM" id="SignalP"/>
    </source>
</evidence>
<feature type="chain" id="PRO_5030569692" description="Lipoprotein" evidence="1">
    <location>
        <begin position="43"/>
        <end position="154"/>
    </location>
</feature>
<evidence type="ECO:0008006" key="4">
    <source>
        <dbReference type="Google" id="ProtNLM"/>
    </source>
</evidence>
<dbReference type="EMBL" id="WJYN01000003">
    <property type="protein sequence ID" value="MRS99175.1"/>
    <property type="molecule type" value="Genomic_DNA"/>
</dbReference>
<accession>A0A7X2HMC0</accession>
<keyword evidence="1" id="KW-0732">Signal</keyword>
<evidence type="ECO:0000313" key="2">
    <source>
        <dbReference type="EMBL" id="MRS99175.1"/>
    </source>
</evidence>